<organism evidence="2 3">
    <name type="scientific">Eumeta variegata</name>
    <name type="common">Bagworm moth</name>
    <name type="synonym">Eumeta japonica</name>
    <dbReference type="NCBI Taxonomy" id="151549"/>
    <lineage>
        <taxon>Eukaryota</taxon>
        <taxon>Metazoa</taxon>
        <taxon>Ecdysozoa</taxon>
        <taxon>Arthropoda</taxon>
        <taxon>Hexapoda</taxon>
        <taxon>Insecta</taxon>
        <taxon>Pterygota</taxon>
        <taxon>Neoptera</taxon>
        <taxon>Endopterygota</taxon>
        <taxon>Lepidoptera</taxon>
        <taxon>Glossata</taxon>
        <taxon>Ditrysia</taxon>
        <taxon>Tineoidea</taxon>
        <taxon>Psychidae</taxon>
        <taxon>Oiketicinae</taxon>
        <taxon>Eumeta</taxon>
    </lineage>
</organism>
<dbReference type="EMBL" id="BGZK01001163">
    <property type="protein sequence ID" value="GBP73146.1"/>
    <property type="molecule type" value="Genomic_DNA"/>
</dbReference>
<name>A0A4C1YAQ4_EUMVA</name>
<evidence type="ECO:0000256" key="1">
    <source>
        <dbReference type="SAM" id="MobiDB-lite"/>
    </source>
</evidence>
<evidence type="ECO:0000313" key="3">
    <source>
        <dbReference type="Proteomes" id="UP000299102"/>
    </source>
</evidence>
<dbReference type="Proteomes" id="UP000299102">
    <property type="component" value="Unassembled WGS sequence"/>
</dbReference>
<dbReference type="AlphaFoldDB" id="A0A4C1YAQ4"/>
<reference evidence="2 3" key="1">
    <citation type="journal article" date="2019" name="Commun. Biol.">
        <title>The bagworm genome reveals a unique fibroin gene that provides high tensile strength.</title>
        <authorList>
            <person name="Kono N."/>
            <person name="Nakamura H."/>
            <person name="Ohtoshi R."/>
            <person name="Tomita M."/>
            <person name="Numata K."/>
            <person name="Arakawa K."/>
        </authorList>
    </citation>
    <scope>NUCLEOTIDE SEQUENCE [LARGE SCALE GENOMIC DNA]</scope>
</reference>
<evidence type="ECO:0000313" key="2">
    <source>
        <dbReference type="EMBL" id="GBP73146.1"/>
    </source>
</evidence>
<protein>
    <submittedName>
        <fullName evidence="2">Uncharacterized protein</fullName>
    </submittedName>
</protein>
<gene>
    <name evidence="2" type="ORF">EVAR_52573_1</name>
</gene>
<feature type="region of interest" description="Disordered" evidence="1">
    <location>
        <begin position="47"/>
        <end position="85"/>
    </location>
</feature>
<proteinExistence type="predicted"/>
<comment type="caution">
    <text evidence="2">The sequence shown here is derived from an EMBL/GenBank/DDBJ whole genome shotgun (WGS) entry which is preliminary data.</text>
</comment>
<accession>A0A4C1YAQ4</accession>
<feature type="compositionally biased region" description="Basic and acidic residues" evidence="1">
    <location>
        <begin position="59"/>
        <end position="73"/>
    </location>
</feature>
<keyword evidence="3" id="KW-1185">Reference proteome</keyword>
<sequence>MEPEGSGDEAGRLALELHNRTTYPTLFDLIGIVVGYVLAMITFQASDPTSVPASWFSKGENKRDRREKAGDHRRPQRLATPDESLVRRRSSKEWAIRISGCLGNCGMSDERGSGSLELLLTERKSTEELLLHVCIQ</sequence>